<proteinExistence type="inferred from homology"/>
<comment type="similarity">
    <text evidence="1">Belongs to the UDP-N-acetylglucosamine 2-epimerase family.</text>
</comment>
<name>A0A5D4SR28_9BACI</name>
<dbReference type="EMBL" id="VTEV01000007">
    <property type="protein sequence ID" value="TYS65803.1"/>
    <property type="molecule type" value="Genomic_DNA"/>
</dbReference>
<dbReference type="OrthoDB" id="9803238at2"/>
<evidence type="ECO:0000256" key="1">
    <source>
        <dbReference type="RuleBase" id="RU003513"/>
    </source>
</evidence>
<dbReference type="SUPFAM" id="SSF53756">
    <property type="entry name" value="UDP-Glycosyltransferase/glycogen phosphorylase"/>
    <property type="match status" value="1"/>
</dbReference>
<accession>A0A5D4SR28</accession>
<comment type="caution">
    <text evidence="3">The sequence shown here is derived from an EMBL/GenBank/DDBJ whole genome shotgun (WGS) entry which is preliminary data.</text>
</comment>
<dbReference type="CDD" id="cd03786">
    <property type="entry name" value="GTB_UDP-GlcNAc_2-Epimerase"/>
    <property type="match status" value="1"/>
</dbReference>
<dbReference type="Pfam" id="PF02350">
    <property type="entry name" value="Epimerase_2"/>
    <property type="match status" value="1"/>
</dbReference>
<evidence type="ECO:0000259" key="2">
    <source>
        <dbReference type="Pfam" id="PF02350"/>
    </source>
</evidence>
<protein>
    <submittedName>
        <fullName evidence="3">UDP-N-acetylglucosamine 2-epimerase (Non-hydrolyzing)</fullName>
        <ecNumber evidence="3">5.1.3.14</ecNumber>
    </submittedName>
</protein>
<dbReference type="AlphaFoldDB" id="A0A5D4SR28"/>
<dbReference type="InterPro" id="IPR003331">
    <property type="entry name" value="UDP_GlcNAc_Epimerase_2_dom"/>
</dbReference>
<dbReference type="GO" id="GO:0008761">
    <property type="term" value="F:UDP-N-acetylglucosamine 2-epimerase activity"/>
    <property type="evidence" value="ECO:0007669"/>
    <property type="project" value="UniProtKB-EC"/>
</dbReference>
<dbReference type="EC" id="5.1.3.14" evidence="3"/>
<reference evidence="3 4" key="1">
    <citation type="submission" date="2019-08" db="EMBL/GenBank/DDBJ databases">
        <title>Bacillus genomes from the desert of Cuatro Cienegas, Coahuila.</title>
        <authorList>
            <person name="Olmedo-Alvarez G."/>
        </authorList>
    </citation>
    <scope>NUCLEOTIDE SEQUENCE [LARGE SCALE GENOMIC DNA]</scope>
    <source>
        <strain evidence="3 4">CH28_1T</strain>
    </source>
</reference>
<gene>
    <name evidence="3" type="ORF">FZC76_17820</name>
</gene>
<evidence type="ECO:0000313" key="4">
    <source>
        <dbReference type="Proteomes" id="UP000322524"/>
    </source>
</evidence>
<dbReference type="PANTHER" id="PTHR43174">
    <property type="entry name" value="UDP-N-ACETYLGLUCOSAMINE 2-EPIMERASE"/>
    <property type="match status" value="1"/>
</dbReference>
<feature type="domain" description="UDP-N-acetylglucosamine 2-epimerase" evidence="2">
    <location>
        <begin position="29"/>
        <end position="353"/>
    </location>
</feature>
<keyword evidence="1 3" id="KW-0413">Isomerase</keyword>
<dbReference type="NCBIfam" id="TIGR00236">
    <property type="entry name" value="wecB"/>
    <property type="match status" value="1"/>
</dbReference>
<dbReference type="PANTHER" id="PTHR43174:SF1">
    <property type="entry name" value="UDP-N-ACETYLGLUCOSAMINE 2-EPIMERASE"/>
    <property type="match status" value="1"/>
</dbReference>
<dbReference type="InterPro" id="IPR029767">
    <property type="entry name" value="WecB-like"/>
</dbReference>
<dbReference type="Gene3D" id="3.40.50.2000">
    <property type="entry name" value="Glycogen Phosphorylase B"/>
    <property type="match status" value="2"/>
</dbReference>
<evidence type="ECO:0000313" key="3">
    <source>
        <dbReference type="EMBL" id="TYS65803.1"/>
    </source>
</evidence>
<organism evidence="3 4">
    <name type="scientific">Sutcliffiella horikoshii</name>
    <dbReference type="NCBI Taxonomy" id="79883"/>
    <lineage>
        <taxon>Bacteria</taxon>
        <taxon>Bacillati</taxon>
        <taxon>Bacillota</taxon>
        <taxon>Bacilli</taxon>
        <taxon>Bacillales</taxon>
        <taxon>Bacillaceae</taxon>
        <taxon>Sutcliffiella</taxon>
    </lineage>
</organism>
<sequence length="358" mass="40701">MKIVTIVGARPQFIKAAPLSMKLKGIGTEIIVNTNQHYDYNMSDIFINELQLPNPDYNLKVGSKSHGHQTAHMLMGIEDILLKEKPDIVLVYGDTNSTLAGSLAAAKLQIPVAHVESGLRSFNKAMPEEINRIITDHTSSYLFCPTRESVNNLKNENLTENIFLVGDIMYDATLLYKDLALKNLDVFDKLQLTNDLNNYYLLTIHRAENTDNPDRLSRILKVLNRLDKKIIFPIHPRTMKMIMHFNLKHLLENKNIILIDPVSYLDMLNLEMHASLILTDSGGVQKEAYMLKVPCLTLRNETEWVETTENGWNEICGADTDFILRKISEYKTPNKYEYIFGDGDSAGKIVNILTGFKN</sequence>
<dbReference type="Proteomes" id="UP000322524">
    <property type="component" value="Unassembled WGS sequence"/>
</dbReference>